<dbReference type="EMBL" id="QXGE01002267">
    <property type="protein sequence ID" value="KAE9283362.1"/>
    <property type="molecule type" value="Genomic_DNA"/>
</dbReference>
<evidence type="ECO:0000313" key="10">
    <source>
        <dbReference type="EMBL" id="KAE9303560.1"/>
    </source>
</evidence>
<evidence type="ECO:0000313" key="18">
    <source>
        <dbReference type="Proteomes" id="UP000476176"/>
    </source>
</evidence>
<dbReference type="EMBL" id="QXGA01002303">
    <property type="protein sequence ID" value="KAE9100135.1"/>
    <property type="molecule type" value="Genomic_DNA"/>
</dbReference>
<dbReference type="EMBL" id="QXGD01001315">
    <property type="protein sequence ID" value="KAE9209041.1"/>
    <property type="molecule type" value="Genomic_DNA"/>
</dbReference>
<evidence type="ECO:0000313" key="5">
    <source>
        <dbReference type="EMBL" id="KAE9100135.1"/>
    </source>
</evidence>
<dbReference type="Proteomes" id="UP000486351">
    <property type="component" value="Unassembled WGS sequence"/>
</dbReference>
<dbReference type="Proteomes" id="UP000433483">
    <property type="component" value="Unassembled WGS sequence"/>
</dbReference>
<evidence type="ECO:0000313" key="19">
    <source>
        <dbReference type="Proteomes" id="UP000486351"/>
    </source>
</evidence>
<evidence type="ECO:0000313" key="3">
    <source>
        <dbReference type="EMBL" id="KAE9078907.1"/>
    </source>
</evidence>
<dbReference type="EMBL" id="QXGF01001541">
    <property type="protein sequence ID" value="KAE8929304.1"/>
    <property type="molecule type" value="Genomic_DNA"/>
</dbReference>
<dbReference type="EMBL" id="QXGC01001474">
    <property type="protein sequence ID" value="KAE9202182.1"/>
    <property type="molecule type" value="Genomic_DNA"/>
</dbReference>
<dbReference type="Proteomes" id="UP000476176">
    <property type="component" value="Unassembled WGS sequence"/>
</dbReference>
<dbReference type="EMBL" id="QXFX01001254">
    <property type="protein sequence ID" value="KAE9093657.1"/>
    <property type="molecule type" value="Genomic_DNA"/>
</dbReference>
<accession>A0A6A3XVP0</accession>
<evidence type="ECO:0000313" key="6">
    <source>
        <dbReference type="EMBL" id="KAE9189513.1"/>
    </source>
</evidence>
<evidence type="ECO:0000313" key="20">
    <source>
        <dbReference type="Proteomes" id="UP000488956"/>
    </source>
</evidence>
<sequence length="58" mass="6013">MLSPNLCVFQGTLRPMKICACTVVLTRSSGAAVGQAAASSVSPVPALSLVRRFVHTVL</sequence>
<evidence type="ECO:0000313" key="8">
    <source>
        <dbReference type="EMBL" id="KAE9209041.1"/>
    </source>
</evidence>
<dbReference type="EMBL" id="QXFZ01002263">
    <property type="protein sequence ID" value="KAE9078907.1"/>
    <property type="molecule type" value="Genomic_DNA"/>
</dbReference>
<evidence type="ECO:0000313" key="13">
    <source>
        <dbReference type="Proteomes" id="UP000437068"/>
    </source>
</evidence>
<dbReference type="AlphaFoldDB" id="A0A6A3XVP0"/>
<evidence type="ECO:0000313" key="12">
    <source>
        <dbReference type="Proteomes" id="UP000433483"/>
    </source>
</evidence>
<protein>
    <submittedName>
        <fullName evidence="8">Uncharacterized protein</fullName>
    </submittedName>
</protein>
<dbReference type="Proteomes" id="UP000441208">
    <property type="component" value="Unassembled WGS sequence"/>
</dbReference>
<name>A0A6A3XVP0_9STRA</name>
<evidence type="ECO:0000313" key="1">
    <source>
        <dbReference type="EMBL" id="KAE8929304.1"/>
    </source>
</evidence>
<dbReference type="Proteomes" id="UP000488956">
    <property type="component" value="Unassembled WGS sequence"/>
</dbReference>
<dbReference type="Proteomes" id="UP000429523">
    <property type="component" value="Unassembled WGS sequence"/>
</dbReference>
<evidence type="ECO:0000313" key="14">
    <source>
        <dbReference type="Proteomes" id="UP000440367"/>
    </source>
</evidence>
<dbReference type="EMBL" id="QXFY01002073">
    <property type="protein sequence ID" value="KAE9303560.1"/>
    <property type="molecule type" value="Genomic_DNA"/>
</dbReference>
<proteinExistence type="predicted"/>
<comment type="caution">
    <text evidence="8">The sequence shown here is derived from an EMBL/GenBank/DDBJ whole genome shotgun (WGS) entry which is preliminary data.</text>
</comment>
<dbReference type="Proteomes" id="UP000440732">
    <property type="component" value="Unassembled WGS sequence"/>
</dbReference>
<evidence type="ECO:0000313" key="9">
    <source>
        <dbReference type="EMBL" id="KAE9283362.1"/>
    </source>
</evidence>
<organism evidence="8 14">
    <name type="scientific">Phytophthora fragariae</name>
    <dbReference type="NCBI Taxonomy" id="53985"/>
    <lineage>
        <taxon>Eukaryota</taxon>
        <taxon>Sar</taxon>
        <taxon>Stramenopiles</taxon>
        <taxon>Oomycota</taxon>
        <taxon>Peronosporomycetes</taxon>
        <taxon>Peronosporales</taxon>
        <taxon>Peronosporaceae</taxon>
        <taxon>Phytophthora</taxon>
    </lineage>
</organism>
<gene>
    <name evidence="9" type="ORF">PF001_g22888</name>
    <name evidence="8" type="ORF">PF002_g19228</name>
    <name evidence="7" type="ORF">PF004_g18492</name>
    <name evidence="6" type="ORF">PF005_g19615</name>
    <name evidence="5" type="ORF">PF006_g22973</name>
    <name evidence="3" type="ORF">PF007_g23666</name>
    <name evidence="10" type="ORF">PF008_g22197</name>
    <name evidence="1" type="ORF">PF009_g20575</name>
    <name evidence="4" type="ORF">PF010_g17398</name>
    <name evidence="2" type="ORF">PF011_g22399</name>
</gene>
<dbReference type="Proteomes" id="UP000460718">
    <property type="component" value="Unassembled WGS sequence"/>
</dbReference>
<dbReference type="Proteomes" id="UP000437068">
    <property type="component" value="Unassembled WGS sequence"/>
</dbReference>
<dbReference type="EMBL" id="QXFW01002240">
    <property type="protein sequence ID" value="KAE8980546.1"/>
    <property type="molecule type" value="Genomic_DNA"/>
</dbReference>
<keyword evidence="12" id="KW-1185">Reference proteome</keyword>
<evidence type="ECO:0000313" key="11">
    <source>
        <dbReference type="Proteomes" id="UP000429523"/>
    </source>
</evidence>
<evidence type="ECO:0000313" key="15">
    <source>
        <dbReference type="Proteomes" id="UP000440732"/>
    </source>
</evidence>
<reference evidence="11 12" key="1">
    <citation type="submission" date="2018-08" db="EMBL/GenBank/DDBJ databases">
        <title>Genomic investigation of the strawberry pathogen Phytophthora fragariae indicates pathogenicity is determined by transcriptional variation in three key races.</title>
        <authorList>
            <person name="Adams T.M."/>
            <person name="Armitage A.D."/>
            <person name="Sobczyk M.K."/>
            <person name="Bates H.J."/>
            <person name="Dunwell J.M."/>
            <person name="Nellist C.F."/>
            <person name="Harrison R.J."/>
        </authorList>
    </citation>
    <scope>NUCLEOTIDE SEQUENCE [LARGE SCALE GENOMIC DNA]</scope>
    <source>
        <strain evidence="9 13">A4</strain>
        <strain evidence="8 14">BC-1</strain>
        <strain evidence="7 18">BC-23</strain>
        <strain evidence="6 12">NOV-27</strain>
        <strain evidence="5 15">NOV-5</strain>
        <strain evidence="3 16">NOV-71</strain>
        <strain evidence="10 19">NOV-77</strain>
        <strain evidence="1 11">NOV-9</strain>
        <strain evidence="4 20">ONT-3</strain>
        <strain evidence="2 17">SCRP245</strain>
    </source>
</reference>
<dbReference type="Proteomes" id="UP000440367">
    <property type="component" value="Unassembled WGS sequence"/>
</dbReference>
<evidence type="ECO:0000313" key="16">
    <source>
        <dbReference type="Proteomes" id="UP000441208"/>
    </source>
</evidence>
<evidence type="ECO:0000313" key="7">
    <source>
        <dbReference type="EMBL" id="KAE9202182.1"/>
    </source>
</evidence>
<evidence type="ECO:0000313" key="17">
    <source>
        <dbReference type="Proteomes" id="UP000460718"/>
    </source>
</evidence>
<evidence type="ECO:0000313" key="4">
    <source>
        <dbReference type="EMBL" id="KAE9093657.1"/>
    </source>
</evidence>
<evidence type="ECO:0000313" key="2">
    <source>
        <dbReference type="EMBL" id="KAE8980546.1"/>
    </source>
</evidence>
<dbReference type="EMBL" id="QXGB01001515">
    <property type="protein sequence ID" value="KAE9189513.1"/>
    <property type="molecule type" value="Genomic_DNA"/>
</dbReference>